<evidence type="ECO:0000256" key="9">
    <source>
        <dbReference type="RuleBase" id="RU363121"/>
    </source>
</evidence>
<evidence type="ECO:0000313" key="11">
    <source>
        <dbReference type="Proteomes" id="UP000220251"/>
    </source>
</evidence>
<feature type="transmembrane region" description="Helical" evidence="9">
    <location>
        <begin position="75"/>
        <end position="98"/>
    </location>
</feature>
<evidence type="ECO:0000256" key="3">
    <source>
        <dbReference type="ARBA" id="ARBA00022448"/>
    </source>
</evidence>
<dbReference type="Pfam" id="PF03219">
    <property type="entry name" value="TLC"/>
    <property type="match status" value="1"/>
</dbReference>
<keyword evidence="7 9" id="KW-1133">Transmembrane helix</keyword>
<evidence type="ECO:0000256" key="7">
    <source>
        <dbReference type="ARBA" id="ARBA00022989"/>
    </source>
</evidence>
<evidence type="ECO:0000256" key="1">
    <source>
        <dbReference type="ARBA" id="ARBA00004141"/>
    </source>
</evidence>
<keyword evidence="5 9" id="KW-0547">Nucleotide-binding</keyword>
<dbReference type="PANTHER" id="PTHR31187:SF1">
    <property type="entry name" value="ADP,ATP CARRIER PROTEIN 1"/>
    <property type="match status" value="1"/>
</dbReference>
<keyword evidence="4 9" id="KW-0812">Transmembrane</keyword>
<dbReference type="RefSeq" id="WP_098038737.1">
    <property type="nucleotide sequence ID" value="NZ_CWGJ01000025.1"/>
</dbReference>
<feature type="transmembrane region" description="Helical" evidence="9">
    <location>
        <begin position="283"/>
        <end position="303"/>
    </location>
</feature>
<proteinExistence type="inferred from homology"/>
<dbReference type="GO" id="GO:0016020">
    <property type="term" value="C:membrane"/>
    <property type="evidence" value="ECO:0007669"/>
    <property type="project" value="UniProtKB-SubCell"/>
</dbReference>
<protein>
    <recommendedName>
        <fullName evidence="9">ADP,ATP carrier protein</fullName>
    </recommendedName>
</protein>
<reference evidence="11" key="1">
    <citation type="submission" date="2015-06" db="EMBL/GenBank/DDBJ databases">
        <authorList>
            <person name="Bertelli C."/>
        </authorList>
    </citation>
    <scope>NUCLEOTIDE SEQUENCE [LARGE SCALE GENOMIC DNA]</scope>
    <source>
        <strain evidence="11">CRIB-30</strain>
    </source>
</reference>
<evidence type="ECO:0000313" key="10">
    <source>
        <dbReference type="EMBL" id="CRX38874.1"/>
    </source>
</evidence>
<feature type="transmembrane region" description="Helical" evidence="9">
    <location>
        <begin position="192"/>
        <end position="214"/>
    </location>
</feature>
<keyword evidence="6 9" id="KW-0067">ATP-binding</keyword>
<keyword evidence="3 9" id="KW-0813">Transport</keyword>
<evidence type="ECO:0000256" key="5">
    <source>
        <dbReference type="ARBA" id="ARBA00022741"/>
    </source>
</evidence>
<dbReference type="EMBL" id="CWGJ01000025">
    <property type="protein sequence ID" value="CRX38874.1"/>
    <property type="molecule type" value="Genomic_DNA"/>
</dbReference>
<evidence type="ECO:0000256" key="6">
    <source>
        <dbReference type="ARBA" id="ARBA00022840"/>
    </source>
</evidence>
<comment type="subcellular location">
    <subcellularLocation>
        <location evidence="1 9">Membrane</location>
        <topology evidence="1 9">Multi-pass membrane protein</topology>
    </subcellularLocation>
</comment>
<sequence length="464" mass="50779">MNRFKKILLLMFSITLFLNVAFAMLRSLRNTLAVVDLGSSAAVIPYFELFGALPGSILITWMLSGLIDRCSIQRVYYGAMIAFAAFFLSFTFLLYPLLPALKAGGEGASFLLQGISMGFYVVCELWKPVLLSILFFGFVMRRISPEEAKKTYPLLMLGASLGSALAGPIVTVCTSGSFGDALSYMGKGWSGSLTLMIMIIVLLGLLSACCFFYLDRLMNPLSAREIPESQCRFLEKVSYCFQSRELRLMGWIVIADYIAYSLAEVLFLEVLKQKYPDPKDYCHYLGILSTLSGALTIASAFLLAPTLLQRKGWTAAALATPVILLLTEGAFFVFLRGRFFTEQWIGWSADEWIQCLVVLGSLQYCLCRAAKYTLFDSSKELAYVLLPAREKREGKLVIDGMCARVGRGSASFLSIGLIALSGSVLGSALPAGILAIGVTCSWITSVLRLGDRLESTAASGKEAV</sequence>
<keyword evidence="11" id="KW-1185">Reference proteome</keyword>
<feature type="transmembrane region" description="Helical" evidence="9">
    <location>
        <begin position="39"/>
        <end position="63"/>
    </location>
</feature>
<feature type="transmembrane region" description="Helical" evidence="9">
    <location>
        <begin position="315"/>
        <end position="335"/>
    </location>
</feature>
<organism evidence="10 11">
    <name type="scientific">Estrella lausannensis</name>
    <dbReference type="NCBI Taxonomy" id="483423"/>
    <lineage>
        <taxon>Bacteria</taxon>
        <taxon>Pseudomonadati</taxon>
        <taxon>Chlamydiota</taxon>
        <taxon>Chlamydiia</taxon>
        <taxon>Parachlamydiales</taxon>
        <taxon>Candidatus Criblamydiaceae</taxon>
        <taxon>Estrella</taxon>
    </lineage>
</organism>
<dbReference type="GO" id="GO:0005471">
    <property type="term" value="F:ATP:ADP antiporter activity"/>
    <property type="evidence" value="ECO:0007669"/>
    <property type="project" value="InterPro"/>
</dbReference>
<dbReference type="AlphaFoldDB" id="A0A0H5DST8"/>
<comment type="similarity">
    <text evidence="2 9">Belongs to the ADP/ATP translocase tlc family.</text>
</comment>
<name>A0A0H5DST8_9BACT</name>
<dbReference type="Proteomes" id="UP000220251">
    <property type="component" value="Unassembled WGS sequence"/>
</dbReference>
<feature type="transmembrane region" description="Helical" evidence="9">
    <location>
        <begin position="152"/>
        <end position="172"/>
    </location>
</feature>
<feature type="transmembrane region" description="Helical" evidence="9">
    <location>
        <begin position="118"/>
        <end position="140"/>
    </location>
</feature>
<dbReference type="PANTHER" id="PTHR31187">
    <property type="match status" value="1"/>
</dbReference>
<dbReference type="InterPro" id="IPR004667">
    <property type="entry name" value="ADP_ATP_car_bac_type"/>
</dbReference>
<evidence type="ECO:0000256" key="4">
    <source>
        <dbReference type="ARBA" id="ARBA00022692"/>
    </source>
</evidence>
<accession>A0A0H5DST8</accession>
<dbReference type="OrthoDB" id="19786at2"/>
<evidence type="ECO:0000256" key="8">
    <source>
        <dbReference type="ARBA" id="ARBA00023136"/>
    </source>
</evidence>
<evidence type="ECO:0000256" key="2">
    <source>
        <dbReference type="ARBA" id="ARBA00007127"/>
    </source>
</evidence>
<keyword evidence="8 9" id="KW-0472">Membrane</keyword>
<gene>
    <name evidence="10" type="ORF">ELAC_1546</name>
</gene>
<dbReference type="GO" id="GO:0005524">
    <property type="term" value="F:ATP binding"/>
    <property type="evidence" value="ECO:0007669"/>
    <property type="project" value="UniProtKB-KW"/>
</dbReference>
<feature type="transmembrane region" description="Helical" evidence="9">
    <location>
        <begin position="415"/>
        <end position="443"/>
    </location>
</feature>